<dbReference type="STRING" id="551996.SAMN05192573_101405"/>
<dbReference type="AlphaFoldDB" id="A0A1G7NZI6"/>
<protein>
    <submittedName>
        <fullName evidence="1">Uncharacterized protein</fullName>
    </submittedName>
</protein>
<dbReference type="EMBL" id="FNCG01000001">
    <property type="protein sequence ID" value="SDF79462.1"/>
    <property type="molecule type" value="Genomic_DNA"/>
</dbReference>
<keyword evidence="2" id="KW-1185">Reference proteome</keyword>
<sequence length="67" mass="7545">MTRKLNKSSEICLILTQQHPANLLILKSWFKLRALPQARAIRSYCTGLSHRPVSAPITNADLRVSSE</sequence>
<evidence type="ECO:0000313" key="1">
    <source>
        <dbReference type="EMBL" id="SDF79462.1"/>
    </source>
</evidence>
<dbReference type="Proteomes" id="UP000199705">
    <property type="component" value="Unassembled WGS sequence"/>
</dbReference>
<accession>A0A1G7NZI6</accession>
<evidence type="ECO:0000313" key="2">
    <source>
        <dbReference type="Proteomes" id="UP000199705"/>
    </source>
</evidence>
<organism evidence="1 2">
    <name type="scientific">Mucilaginibacter gossypii</name>
    <dbReference type="NCBI Taxonomy" id="551996"/>
    <lineage>
        <taxon>Bacteria</taxon>
        <taxon>Pseudomonadati</taxon>
        <taxon>Bacteroidota</taxon>
        <taxon>Sphingobacteriia</taxon>
        <taxon>Sphingobacteriales</taxon>
        <taxon>Sphingobacteriaceae</taxon>
        <taxon>Mucilaginibacter</taxon>
    </lineage>
</organism>
<name>A0A1G7NZI6_9SPHI</name>
<reference evidence="2" key="1">
    <citation type="submission" date="2016-10" db="EMBL/GenBank/DDBJ databases">
        <authorList>
            <person name="Varghese N."/>
            <person name="Submissions S."/>
        </authorList>
    </citation>
    <scope>NUCLEOTIDE SEQUENCE [LARGE SCALE GENOMIC DNA]</scope>
    <source>
        <strain evidence="2">Gh-67</strain>
    </source>
</reference>
<proteinExistence type="predicted"/>
<gene>
    <name evidence="1" type="ORF">SAMN05192573_101405</name>
</gene>